<gene>
    <name evidence="2" type="ORF">B1B_10200</name>
</gene>
<dbReference type="PANTHER" id="PTHR30189">
    <property type="entry name" value="LPS-ASSEMBLY PROTEIN"/>
    <property type="match status" value="1"/>
</dbReference>
<name>T0ZZ53_9ZZZZ</name>
<dbReference type="AlphaFoldDB" id="T0ZZ53"/>
<sequence>MLLLMLPGLAQAQYLFRSCPPLPAANLPIHPVPGRIVGEARHATLLRKGISHLFGQVTLTEGDRRLWVDEARYDRATGLVTGQGHLRFAEPGFDLLGTHGTYNFKTRTGVFFNTRFEIPKRHGRGTATTIRTEGTRSTEISSLRYTTCPIGHTAWVLHAGHATLYPKADLGVAHDAWIEFYGVPFFWTPYLTFPLSSRRKSGFLAPSIGDNSLNGLDLSIPYYWNIAPNMDLTLTPRFLSHRGVLTGLGFRYLTESSQGDLEGHYLPHDRVTNSSRAQLSYTDQTALSTHLSLNANINYVSDPSYFQDFGSSLIEVAQPYQYRTVSMTYAQPDWNLTGLLQDIQTVDPTIPEVDRPYASLPDLLFDGRWLTGPTGLDFHMRGEFVRYQSAGKLTGNRLDLEPRLSYEIGDSTAQLTPRIGLSETHYLISAPAVPGGQTTLNRFAPIASLNGELHFERSIDDGRMLETLVPRLFYLYIPYRNQNDIPVFDTTLPPFSVQQLFTTNRFLGIDRLGDANQLTAAVSTSFLNSGTGAELASFTAGEIFYFSPERVTLPGEAPIANARSNYVAAGSIDIANRWRAEAGAEWDPYLKQWDEGTLELEYRPSGNRVIDLAYRYDQGFLNQAEISFVWPVAGGFSAVGSWDYSVLDRATLETFAGIQYDTCCWIFRLIARRFVTPGATYGTLGQADSGVYFQLSFKGLGSLGRPLDSFLQNDVLGYQSHATY</sequence>
<accession>T0ZZ53</accession>
<reference evidence="2" key="1">
    <citation type="submission" date="2013-08" db="EMBL/GenBank/DDBJ databases">
        <authorList>
            <person name="Mendez C."/>
            <person name="Richter M."/>
            <person name="Ferrer M."/>
            <person name="Sanchez J."/>
        </authorList>
    </citation>
    <scope>NUCLEOTIDE SEQUENCE</scope>
</reference>
<dbReference type="InterPro" id="IPR007543">
    <property type="entry name" value="LptD_C"/>
</dbReference>
<dbReference type="Pfam" id="PF04453">
    <property type="entry name" value="LptD"/>
    <property type="match status" value="1"/>
</dbReference>
<dbReference type="InterPro" id="IPR020889">
    <property type="entry name" value="LipoPS_assembly_LptD"/>
</dbReference>
<dbReference type="GO" id="GO:0009279">
    <property type="term" value="C:cell outer membrane"/>
    <property type="evidence" value="ECO:0007669"/>
    <property type="project" value="InterPro"/>
</dbReference>
<protein>
    <submittedName>
        <fullName evidence="2">Organic solvent tolerance protein</fullName>
    </submittedName>
</protein>
<dbReference type="GO" id="GO:0015920">
    <property type="term" value="P:lipopolysaccharide transport"/>
    <property type="evidence" value="ECO:0007669"/>
    <property type="project" value="InterPro"/>
</dbReference>
<dbReference type="GO" id="GO:1990351">
    <property type="term" value="C:transporter complex"/>
    <property type="evidence" value="ECO:0007669"/>
    <property type="project" value="TreeGrafter"/>
</dbReference>
<dbReference type="EMBL" id="AUZY01006708">
    <property type="protein sequence ID" value="EQD53511.1"/>
    <property type="molecule type" value="Genomic_DNA"/>
</dbReference>
<dbReference type="PANTHER" id="PTHR30189:SF1">
    <property type="entry name" value="LPS-ASSEMBLY PROTEIN LPTD"/>
    <property type="match status" value="1"/>
</dbReference>
<proteinExistence type="inferred from homology"/>
<organism evidence="2">
    <name type="scientific">mine drainage metagenome</name>
    <dbReference type="NCBI Taxonomy" id="410659"/>
    <lineage>
        <taxon>unclassified sequences</taxon>
        <taxon>metagenomes</taxon>
        <taxon>ecological metagenomes</taxon>
    </lineage>
</organism>
<comment type="caution">
    <text evidence="2">The sequence shown here is derived from an EMBL/GenBank/DDBJ whole genome shotgun (WGS) entry which is preliminary data.</text>
</comment>
<feature type="domain" description="LptD C-terminal" evidence="1">
    <location>
        <begin position="275"/>
        <end position="632"/>
    </location>
</feature>
<dbReference type="HAMAP" id="MF_01411">
    <property type="entry name" value="LPS_assembly_LptD"/>
    <property type="match status" value="1"/>
</dbReference>
<dbReference type="GO" id="GO:0043165">
    <property type="term" value="P:Gram-negative-bacterium-type cell outer membrane assembly"/>
    <property type="evidence" value="ECO:0007669"/>
    <property type="project" value="InterPro"/>
</dbReference>
<evidence type="ECO:0000313" key="2">
    <source>
        <dbReference type="EMBL" id="EQD53511.1"/>
    </source>
</evidence>
<dbReference type="InterPro" id="IPR050218">
    <property type="entry name" value="LptD"/>
</dbReference>
<reference evidence="2" key="2">
    <citation type="journal article" date="2014" name="ISME J.">
        <title>Microbial stratification in low pH oxic and suboxic macroscopic growths along an acid mine drainage.</title>
        <authorList>
            <person name="Mendez-Garcia C."/>
            <person name="Mesa V."/>
            <person name="Sprenger R.R."/>
            <person name="Richter M."/>
            <person name="Diez M.S."/>
            <person name="Solano J."/>
            <person name="Bargiela R."/>
            <person name="Golyshina O.V."/>
            <person name="Manteca A."/>
            <person name="Ramos J.L."/>
            <person name="Gallego J.R."/>
            <person name="Llorente I."/>
            <person name="Martins Dos Santos V.A."/>
            <person name="Jensen O.N."/>
            <person name="Pelaez A.I."/>
            <person name="Sanchez J."/>
            <person name="Ferrer M."/>
        </authorList>
    </citation>
    <scope>NUCLEOTIDE SEQUENCE</scope>
</reference>
<evidence type="ECO:0000259" key="1">
    <source>
        <dbReference type="Pfam" id="PF04453"/>
    </source>
</evidence>